<dbReference type="KEGG" id="sgb:WQO_30390"/>
<feature type="chain" id="PRO_5006841668" description="Secreted protein" evidence="1">
    <location>
        <begin position="31"/>
        <end position="311"/>
    </location>
</feature>
<reference evidence="2 3" key="1">
    <citation type="journal article" date="2012" name="J. Bacteriol.">
        <title>Draft genome sequence of Streptomyces globisporus C-1027, which produces an antitumor antibiotic consisting of a nine-membered enediyne with a chromoprotein.</title>
        <authorList>
            <person name="Wang L."/>
            <person name="Wang S."/>
            <person name="He Q."/>
            <person name="Yu T."/>
            <person name="Li Q."/>
            <person name="Hong B."/>
        </authorList>
    </citation>
    <scope>NUCLEOTIDE SEQUENCE [LARGE SCALE GENOMIC DNA]</scope>
    <source>
        <strain evidence="2 3">C-1027</strain>
    </source>
</reference>
<evidence type="ECO:0000256" key="1">
    <source>
        <dbReference type="SAM" id="SignalP"/>
    </source>
</evidence>
<sequence length="311" mass="31790">MRSVSNRTRVGLLAAFTAFSAVLSTGSATAATQLNGDWAPFDRCPVDAPAMLAADGVNTIAACIASGSATGSITLGKSVVSTGHTDLQLGVVQRADGTASLVAPPEGALTADPAEIPGGLLGLMCPSGIPLISGICRQLTDNNLNRVTATIEPAGAPRDFNMSAAFSTGEPILTIPVRIHLKNPFLGDKCYIGTTANPVLLKPRNVTAPTLSLQRFGADGTPNDDEGEMGRYTFAGADQGDATFAVPGASGCGAGLLDWAVNLKTGLPSAAGKNSVTLDATTTYFGSPYDPAGLAPNEGRKLSEFWHSAKR</sequence>
<dbReference type="EMBL" id="CP013738">
    <property type="protein sequence ID" value="ALU97272.1"/>
    <property type="molecule type" value="Genomic_DNA"/>
</dbReference>
<dbReference type="AlphaFoldDB" id="A0A0U3LNH3"/>
<accession>A0A0U3LNH3</accession>
<evidence type="ECO:0000313" key="3">
    <source>
        <dbReference type="Proteomes" id="UP000064183"/>
    </source>
</evidence>
<evidence type="ECO:0000313" key="2">
    <source>
        <dbReference type="EMBL" id="ALU97272.1"/>
    </source>
</evidence>
<feature type="signal peptide" evidence="1">
    <location>
        <begin position="1"/>
        <end position="30"/>
    </location>
</feature>
<dbReference type="RefSeq" id="WP_029182058.1">
    <property type="nucleotide sequence ID" value="NZ_CP013738.1"/>
</dbReference>
<dbReference type="Proteomes" id="UP000064183">
    <property type="component" value="Chromosome"/>
</dbReference>
<dbReference type="STRING" id="1172567.WQO_30390"/>
<keyword evidence="1" id="KW-0732">Signal</keyword>
<name>A0A0U3LNH3_STRGL</name>
<protein>
    <recommendedName>
        <fullName evidence="4">Secreted protein</fullName>
    </recommendedName>
</protein>
<gene>
    <name evidence="2" type="ORF">WQO_30390</name>
</gene>
<dbReference type="GeneID" id="27786738"/>
<evidence type="ECO:0008006" key="4">
    <source>
        <dbReference type="Google" id="ProtNLM"/>
    </source>
</evidence>
<organism evidence="2 3">
    <name type="scientific">Streptomyces globisporus C-1027</name>
    <dbReference type="NCBI Taxonomy" id="1172567"/>
    <lineage>
        <taxon>Bacteria</taxon>
        <taxon>Bacillati</taxon>
        <taxon>Actinomycetota</taxon>
        <taxon>Actinomycetes</taxon>
        <taxon>Kitasatosporales</taxon>
        <taxon>Streptomycetaceae</taxon>
        <taxon>Streptomyces</taxon>
    </lineage>
</organism>
<proteinExistence type="predicted"/>